<evidence type="ECO:0000313" key="1">
    <source>
        <dbReference type="Proteomes" id="UP000887576"/>
    </source>
</evidence>
<proteinExistence type="predicted"/>
<evidence type="ECO:0000313" key="2">
    <source>
        <dbReference type="WBParaSite" id="JU765_v2.g6596.t1"/>
    </source>
</evidence>
<organism evidence="1 2">
    <name type="scientific">Panagrolaimus sp. JU765</name>
    <dbReference type="NCBI Taxonomy" id="591449"/>
    <lineage>
        <taxon>Eukaryota</taxon>
        <taxon>Metazoa</taxon>
        <taxon>Ecdysozoa</taxon>
        <taxon>Nematoda</taxon>
        <taxon>Chromadorea</taxon>
        <taxon>Rhabditida</taxon>
        <taxon>Tylenchina</taxon>
        <taxon>Panagrolaimomorpha</taxon>
        <taxon>Panagrolaimoidea</taxon>
        <taxon>Panagrolaimidae</taxon>
        <taxon>Panagrolaimus</taxon>
    </lineage>
</organism>
<accession>A0AC34RG53</accession>
<sequence>MLGATAFWMSAEIQAVIDLCSNQNIPPIATCAALSCAAGSYNYYTGATNSNPMIPQVIGSVLGECCNSLCFCLGTGECFTATPGSAGSFRVRLIPFCSTPTTCEMRGWLFSGTVVGDRGTIYTSNIFVSFLMPDPITSISCVGCPAAFAC</sequence>
<name>A0AC34RG53_9BILA</name>
<dbReference type="Proteomes" id="UP000887576">
    <property type="component" value="Unplaced"/>
</dbReference>
<protein>
    <submittedName>
        <fullName evidence="2">Uncharacterized protein</fullName>
    </submittedName>
</protein>
<dbReference type="WBParaSite" id="JU765_v2.g6596.t1">
    <property type="protein sequence ID" value="JU765_v2.g6596.t1"/>
    <property type="gene ID" value="JU765_v2.g6596"/>
</dbReference>
<reference evidence="2" key="1">
    <citation type="submission" date="2022-11" db="UniProtKB">
        <authorList>
            <consortium name="WormBaseParasite"/>
        </authorList>
    </citation>
    <scope>IDENTIFICATION</scope>
</reference>